<name>G0S1P9_CHATD</name>
<dbReference type="Gene3D" id="2.30.170.20">
    <property type="entry name" value="Ribosomal protein L24e"/>
    <property type="match status" value="1"/>
</dbReference>
<dbReference type="OMA" id="ETSCRIC"/>
<evidence type="ECO:0000256" key="1">
    <source>
        <dbReference type="ARBA" id="ARBA00005647"/>
    </source>
</evidence>
<dbReference type="InterPro" id="IPR000988">
    <property type="entry name" value="Ribosomal_eL24-rel_N"/>
</dbReference>
<dbReference type="GO" id="GO:0002181">
    <property type="term" value="P:cytoplasmic translation"/>
    <property type="evidence" value="ECO:0007669"/>
    <property type="project" value="TreeGrafter"/>
</dbReference>
<dbReference type="GeneID" id="18255476"/>
<dbReference type="PANTHER" id="PTHR10792">
    <property type="entry name" value="60S RIBOSOMAL PROTEIN L24"/>
    <property type="match status" value="1"/>
</dbReference>
<evidence type="ECO:0007829" key="8">
    <source>
        <dbReference type="PDB" id="7OLC"/>
    </source>
</evidence>
<protein>
    <submittedName>
        <fullName evidence="6">60S ribosomal protein L24-like protein</fullName>
    </submittedName>
</protein>
<keyword evidence="3" id="KW-0687">Ribonucleoprotein</keyword>
<dbReference type="InterPro" id="IPR056366">
    <property type="entry name" value="Ribosomal_eL24"/>
</dbReference>
<evidence type="ECO:0000256" key="3">
    <source>
        <dbReference type="ARBA" id="ARBA00023274"/>
    </source>
</evidence>
<dbReference type="Gene3D" id="6.10.250.1270">
    <property type="match status" value="1"/>
</dbReference>
<feature type="domain" description="Large ribosomal subunit protein eL24-related N-terminal" evidence="5">
    <location>
        <begin position="61"/>
        <end position="110"/>
    </location>
</feature>
<dbReference type="PDB" id="7OLC">
    <property type="method" value="EM"/>
    <property type="resolution" value="2.90 A"/>
    <property type="chains" value="LW=1-205"/>
</dbReference>
<organism evidence="7">
    <name type="scientific">Chaetomium thermophilum (strain DSM 1495 / CBS 144.50 / IMI 039719)</name>
    <name type="common">Thermochaetoides thermophila</name>
    <dbReference type="NCBI Taxonomy" id="759272"/>
    <lineage>
        <taxon>Eukaryota</taxon>
        <taxon>Fungi</taxon>
        <taxon>Dikarya</taxon>
        <taxon>Ascomycota</taxon>
        <taxon>Pezizomycotina</taxon>
        <taxon>Sordariomycetes</taxon>
        <taxon>Sordariomycetidae</taxon>
        <taxon>Sordariales</taxon>
        <taxon>Chaetomiaceae</taxon>
        <taxon>Thermochaetoides</taxon>
    </lineage>
</organism>
<keyword evidence="2 6" id="KW-0689">Ribosomal protein</keyword>
<dbReference type="PANTHER" id="PTHR10792:SF1">
    <property type="entry name" value="RIBOSOMAL PROTEIN L24"/>
    <property type="match status" value="1"/>
</dbReference>
<dbReference type="RefSeq" id="XP_006691951.1">
    <property type="nucleotide sequence ID" value="XM_006691888.1"/>
</dbReference>
<evidence type="ECO:0000256" key="4">
    <source>
        <dbReference type="SAM" id="MobiDB-lite"/>
    </source>
</evidence>
<dbReference type="HOGENOM" id="CLU_106411_0_0_1"/>
<evidence type="ECO:0000313" key="6">
    <source>
        <dbReference type="EMBL" id="EGS22959.1"/>
    </source>
</evidence>
<feature type="compositionally biased region" description="Basic and acidic residues" evidence="4">
    <location>
        <begin position="155"/>
        <end position="173"/>
    </location>
</feature>
<proteinExistence type="evidence at protein level"/>
<evidence type="ECO:0000256" key="2">
    <source>
        <dbReference type="ARBA" id="ARBA00022980"/>
    </source>
</evidence>
<dbReference type="EMDB" id="EMD-12976"/>
<dbReference type="EMDB" id="EMD-12977"/>
<dbReference type="PDB" id="8OO0">
    <property type="method" value="EM"/>
    <property type="resolution" value="3.10 A"/>
    <property type="chains" value="LW=1-205"/>
</dbReference>
<evidence type="ECO:0000259" key="5">
    <source>
        <dbReference type="Pfam" id="PF01246"/>
    </source>
</evidence>
<accession>G0S1P9</accession>
<comment type="similarity">
    <text evidence="1">Belongs to the eukaryotic ribosomal protein eL24 family.</text>
</comment>
<dbReference type="GO" id="GO:0003735">
    <property type="term" value="F:structural constituent of ribosome"/>
    <property type="evidence" value="ECO:0007669"/>
    <property type="project" value="InterPro"/>
</dbReference>
<evidence type="ECO:0007829" key="9">
    <source>
        <dbReference type="PDB" id="7OLD"/>
    </source>
</evidence>
<dbReference type="InterPro" id="IPR038630">
    <property type="entry name" value="L24e/L24_sf"/>
</dbReference>
<feature type="compositionally biased region" description="Low complexity" evidence="4">
    <location>
        <begin position="190"/>
        <end position="205"/>
    </location>
</feature>
<reference evidence="10" key="3">
    <citation type="journal article" date="2024" name="Nat. Commun.">
        <title>Methionine aminopeptidase 2 and its autoproteolysis product have different binding sites on the ribosome.</title>
        <authorList>
            <person name="Klein M.A."/>
            <person name="Wild K."/>
            <person name="Kisonaite M."/>
            <person name="Sinning I."/>
        </authorList>
    </citation>
    <scope>STRUCTURE BY ELECTRON MICROSCOPY (3.10 ANGSTROMS)</scope>
</reference>
<dbReference type="STRING" id="759272.G0S1P9"/>
<dbReference type="AlphaFoldDB" id="G0S1P9"/>
<keyword evidence="8 9" id="KW-0002">3D-structure</keyword>
<feature type="region of interest" description="Disordered" evidence="4">
    <location>
        <begin position="155"/>
        <end position="205"/>
    </location>
</feature>
<reference evidence="8 9" key="2">
    <citation type="journal article" date="2022" name="Nat. Commun.">
        <title>High-resolution structures of a thermophilic eukaryotic 80S ribosome reveal atomistic details of translocation.</title>
        <authorList>
            <person name="Kisonaite M."/>
            <person name="Wild K."/>
            <person name="Lapouge K."/>
            <person name="Ruppert T."/>
            <person name="Sinning I."/>
        </authorList>
    </citation>
    <scope>STRUCTURE BY ELECTRON MICROSCOPY (2.90 ANGSTROMS)</scope>
</reference>
<gene>
    <name evidence="6" type="ORF">CTHT_0014380</name>
</gene>
<dbReference type="PDB" id="7OLD">
    <property type="method" value="EM"/>
    <property type="resolution" value="3.00 A"/>
    <property type="chains" value="LW=1-205"/>
</dbReference>
<dbReference type="KEGG" id="cthr:CTHT_0014380"/>
<dbReference type="SUPFAM" id="SSF57716">
    <property type="entry name" value="Glucocorticoid receptor-like (DNA-binding domain)"/>
    <property type="match status" value="1"/>
</dbReference>
<reference evidence="6 7" key="1">
    <citation type="journal article" date="2011" name="Cell">
        <title>Insight into structure and assembly of the nuclear pore complex by utilizing the genome of a eukaryotic thermophile.</title>
        <authorList>
            <person name="Amlacher S."/>
            <person name="Sarges P."/>
            <person name="Flemming D."/>
            <person name="van Noort V."/>
            <person name="Kunze R."/>
            <person name="Devos D.P."/>
            <person name="Arumugam M."/>
            <person name="Bork P."/>
            <person name="Hurt E."/>
        </authorList>
    </citation>
    <scope>NUCLEOTIDE SEQUENCE [LARGE SCALE GENOMIC DNA]</scope>
    <source>
        <strain evidence="7">DSM 1495 / CBS 144.50 / IMI 039719</strain>
    </source>
</reference>
<evidence type="ECO:0000313" key="7">
    <source>
        <dbReference type="Proteomes" id="UP000008066"/>
    </source>
</evidence>
<keyword evidence="7" id="KW-1185">Reference proteome</keyword>
<dbReference type="GO" id="GO:0022625">
    <property type="term" value="C:cytosolic large ribosomal subunit"/>
    <property type="evidence" value="ECO:0007669"/>
    <property type="project" value="TreeGrafter"/>
</dbReference>
<dbReference type="GO" id="GO:0003729">
    <property type="term" value="F:mRNA binding"/>
    <property type="evidence" value="ECO:0007669"/>
    <property type="project" value="TreeGrafter"/>
</dbReference>
<dbReference type="OrthoDB" id="1727108at2759"/>
<dbReference type="eggNOG" id="KOG1722">
    <property type="taxonomic scope" value="Eukaryota"/>
</dbReference>
<dbReference type="EMBL" id="GL988039">
    <property type="protein sequence ID" value="EGS22959.1"/>
    <property type="molecule type" value="Genomic_DNA"/>
</dbReference>
<dbReference type="CDD" id="cd00472">
    <property type="entry name" value="Ribosomal_L24e_L24"/>
    <property type="match status" value="1"/>
</dbReference>
<dbReference type="Proteomes" id="UP000008066">
    <property type="component" value="Unassembled WGS sequence"/>
</dbReference>
<dbReference type="Pfam" id="PF01246">
    <property type="entry name" value="Ribosomal_L24e"/>
    <property type="match status" value="1"/>
</dbReference>
<evidence type="ECO:0007829" key="10">
    <source>
        <dbReference type="PDB" id="8OO0"/>
    </source>
</evidence>
<sequence length="205" mass="23032">MRTYEDTFSGQRIYPGKVRFPISHEGDNGDISHPEEIRTGRRKIAPATRQLRAEVQKTSMKGKLYVRGDSKIFRFQNGKSESLFLQRKNPRRIAWTVLYRRQHRKGISEEVAKKRTRRTIKSQRAIVGASLEVIKERRSMRPEARNAARLAAIKESKEKKAAAQAAKKAEKAKNAAAAAKGQPQGRVTSKQGAKGAPVKVAAKSR</sequence>